<dbReference type="Proteomes" id="UP000234254">
    <property type="component" value="Unassembled WGS sequence"/>
</dbReference>
<dbReference type="GO" id="GO:0005739">
    <property type="term" value="C:mitochondrion"/>
    <property type="evidence" value="ECO:0007669"/>
    <property type="project" value="TreeGrafter"/>
</dbReference>
<feature type="compositionally biased region" description="Polar residues" evidence="7">
    <location>
        <begin position="275"/>
        <end position="292"/>
    </location>
</feature>
<evidence type="ECO:0000256" key="1">
    <source>
        <dbReference type="ARBA" id="ARBA00008714"/>
    </source>
</evidence>
<comment type="similarity">
    <text evidence="1">Belongs to the iron/manganese superoxide dismutase family.</text>
</comment>
<dbReference type="Pfam" id="PF02777">
    <property type="entry name" value="Sod_Fe_C"/>
    <property type="match status" value="1"/>
</dbReference>
<evidence type="ECO:0000259" key="8">
    <source>
        <dbReference type="Pfam" id="PF00081"/>
    </source>
</evidence>
<dbReference type="GO" id="GO:0030145">
    <property type="term" value="F:manganese ion binding"/>
    <property type="evidence" value="ECO:0007669"/>
    <property type="project" value="TreeGrafter"/>
</dbReference>
<dbReference type="Gene3D" id="3.55.40.20">
    <property type="entry name" value="Iron/manganese superoxide dismutase, C-terminal domain"/>
    <property type="match status" value="1"/>
</dbReference>
<dbReference type="FunFam" id="1.10.287.990:FF:000001">
    <property type="entry name" value="Superoxide dismutase"/>
    <property type="match status" value="1"/>
</dbReference>
<gene>
    <name evidence="10" type="ORF">P168DRAFT_298484</name>
</gene>
<evidence type="ECO:0000313" key="10">
    <source>
        <dbReference type="EMBL" id="PKY02796.1"/>
    </source>
</evidence>
<comment type="catalytic activity">
    <reaction evidence="6">
        <text>2 superoxide + 2 H(+) = H2O2 + O2</text>
        <dbReference type="Rhea" id="RHEA:20696"/>
        <dbReference type="ChEBI" id="CHEBI:15378"/>
        <dbReference type="ChEBI" id="CHEBI:15379"/>
        <dbReference type="ChEBI" id="CHEBI:16240"/>
        <dbReference type="ChEBI" id="CHEBI:18421"/>
        <dbReference type="EC" id="1.15.1.1"/>
    </reaction>
</comment>
<proteinExistence type="inferred from homology"/>
<feature type="domain" description="Manganese/iron superoxide dismutase C-terminal" evidence="9">
    <location>
        <begin position="127"/>
        <end position="178"/>
    </location>
</feature>
<feature type="region of interest" description="Disordered" evidence="7">
    <location>
        <begin position="267"/>
        <end position="306"/>
    </location>
</feature>
<evidence type="ECO:0000256" key="6">
    <source>
        <dbReference type="ARBA" id="ARBA00049204"/>
    </source>
</evidence>
<sequence>MAASLLRTSTRSALRAGASAAPRAAGVAGTTFCRGKATLPDLQYDFGALEPSISGKIMELHYKNHHQTYVNNYNASVEKLQEAQHKGDIAAQIALKPAINFNGGGHLNHSLFWENLAPKSAGGGEPPSGALSKAVNDSFGSVEQFQSLMNAALAGIQGSGWAWLVKDKQTGGLAIKTYAVWILTLTSYRTRTPLSVSSSPCWVLMLGSTPTTCNTRTARPSTSRPSGTWSTGRPWRSVSLRERRDDPGERRGFRAFFASALRPKKSRQVLRKGGFSTSTPDLRPSTSSSSVYTAPGARFPDDDVPPMPSLAPLEAHRAKYRAINAGKDTQLGETRDPTAMLHALGVQELEHDPNAPDDMHDNRPPGEPDIASLSADLWQRIADELNPAGRASLIFASKTLLSRLGPGAWWALDEPDNTPYKGDFLASQDRHYPHHLLCFPCGVFHRRTQEGAERLQPAGTVNPLFDCPNARNSALPSPRHRITHGRVLYFVFVQLSMRAHRFGPRYGIPAETLSRRWRRDGWWHNTRYYIHRNHLLMRVVSSTFAEAGLTPSAQRMLLYSREDYWPYFSACAHWRDGELMNICKCALGHIPQSRATAGLQGLEHRAKDKYHGRTHNPNALTTLCGRCRPMRRCPECPSEYLVEVKLTEDRSDPRALRFRQAIVVTRWCDLGDGTSPHTSPEWSACNGENVDHPFDSFARFSKRSIAGTFEAAFTDDTLPGQRMLSLNPKGKKLGEEGTGWY</sequence>
<name>A0A2I1CYV5_ASPC2</name>
<dbReference type="InterPro" id="IPR036324">
    <property type="entry name" value="Mn/Fe_SOD_N_sf"/>
</dbReference>
<evidence type="ECO:0000259" key="9">
    <source>
        <dbReference type="Pfam" id="PF02777"/>
    </source>
</evidence>
<evidence type="ECO:0000256" key="7">
    <source>
        <dbReference type="SAM" id="MobiDB-lite"/>
    </source>
</evidence>
<dbReference type="VEuPathDB" id="FungiDB:P168DRAFT_298484"/>
<evidence type="ECO:0000256" key="5">
    <source>
        <dbReference type="ARBA" id="ARBA00023002"/>
    </source>
</evidence>
<dbReference type="GeneID" id="36545796"/>
<dbReference type="PANTHER" id="PTHR11404:SF6">
    <property type="entry name" value="SUPEROXIDE DISMUTASE [MN], MITOCHONDRIAL"/>
    <property type="match status" value="1"/>
</dbReference>
<dbReference type="EMBL" id="MSFM01000009">
    <property type="protein sequence ID" value="PKY02796.1"/>
    <property type="molecule type" value="Genomic_DNA"/>
</dbReference>
<dbReference type="Gene3D" id="1.10.287.990">
    <property type="entry name" value="Fe,Mn superoxide dismutase (SOD) domain"/>
    <property type="match status" value="1"/>
</dbReference>
<keyword evidence="11" id="KW-1185">Reference proteome</keyword>
<dbReference type="Pfam" id="PF00081">
    <property type="entry name" value="Sod_Fe_N"/>
    <property type="match status" value="1"/>
</dbReference>
<keyword evidence="3" id="KW-0479">Metal-binding</keyword>
<protein>
    <recommendedName>
        <fullName evidence="2">superoxide dismutase</fullName>
        <ecNumber evidence="2">1.15.1.1</ecNumber>
    </recommendedName>
</protein>
<comment type="caution">
    <text evidence="10">The sequence shown here is derived from an EMBL/GenBank/DDBJ whole genome shotgun (WGS) entry which is preliminary data.</text>
</comment>
<reference evidence="10" key="1">
    <citation type="submission" date="2016-12" db="EMBL/GenBank/DDBJ databases">
        <title>The genomes of Aspergillus section Nigri reveals drivers in fungal speciation.</title>
        <authorList>
            <consortium name="DOE Joint Genome Institute"/>
            <person name="Vesth T.C."/>
            <person name="Nybo J."/>
            <person name="Theobald S."/>
            <person name="Brandl J."/>
            <person name="Frisvad J.C."/>
            <person name="Nielsen K.F."/>
            <person name="Lyhne E.K."/>
            <person name="Kogle M.E."/>
            <person name="Kuo A."/>
            <person name="Riley R."/>
            <person name="Clum A."/>
            <person name="Nolan M."/>
            <person name="Lipzen A."/>
            <person name="Salamov A."/>
            <person name="Henrissat B."/>
            <person name="Wiebenga A."/>
            <person name="De vries R.P."/>
            <person name="Grigoriev I.V."/>
            <person name="Mortensen U.H."/>
            <person name="Andersen M.R."/>
            <person name="Baker S.E."/>
        </authorList>
    </citation>
    <scope>NUCLEOTIDE SEQUENCE</scope>
    <source>
        <strain evidence="10">IBT 28561</strain>
    </source>
</reference>
<dbReference type="InterPro" id="IPR019831">
    <property type="entry name" value="Mn/Fe_SOD_N"/>
</dbReference>
<evidence type="ECO:0000256" key="3">
    <source>
        <dbReference type="ARBA" id="ARBA00022723"/>
    </source>
</evidence>
<dbReference type="PANTHER" id="PTHR11404">
    <property type="entry name" value="SUPEROXIDE DISMUTASE 2"/>
    <property type="match status" value="1"/>
</dbReference>
<dbReference type="PRINTS" id="PR01703">
    <property type="entry name" value="MNSODISMTASE"/>
</dbReference>
<organism evidence="10 11">
    <name type="scientific">Aspergillus campestris (strain IBT 28561)</name>
    <dbReference type="NCBI Taxonomy" id="1392248"/>
    <lineage>
        <taxon>Eukaryota</taxon>
        <taxon>Fungi</taxon>
        <taxon>Dikarya</taxon>
        <taxon>Ascomycota</taxon>
        <taxon>Pezizomycotina</taxon>
        <taxon>Eurotiomycetes</taxon>
        <taxon>Eurotiomycetidae</taxon>
        <taxon>Eurotiales</taxon>
        <taxon>Aspergillaceae</taxon>
        <taxon>Aspergillus</taxon>
        <taxon>Aspergillus subgen. Circumdati</taxon>
    </lineage>
</organism>
<evidence type="ECO:0000313" key="11">
    <source>
        <dbReference type="Proteomes" id="UP000234254"/>
    </source>
</evidence>
<dbReference type="GO" id="GO:0004784">
    <property type="term" value="F:superoxide dismutase activity"/>
    <property type="evidence" value="ECO:0007669"/>
    <property type="project" value="UniProtKB-EC"/>
</dbReference>
<dbReference type="RefSeq" id="XP_024691390.1">
    <property type="nucleotide sequence ID" value="XM_024838272.1"/>
</dbReference>
<dbReference type="SUPFAM" id="SSF46609">
    <property type="entry name" value="Fe,Mn superoxide dismutase (SOD), N-terminal domain"/>
    <property type="match status" value="1"/>
</dbReference>
<dbReference type="EC" id="1.15.1.1" evidence="2"/>
<dbReference type="OrthoDB" id="3912356at2759"/>
<keyword evidence="4" id="KW-0049">Antioxidant</keyword>
<feature type="compositionally biased region" description="Polar residues" evidence="7">
    <location>
        <begin position="213"/>
        <end position="231"/>
    </location>
</feature>
<accession>A0A2I1CYV5</accession>
<dbReference type="InterPro" id="IPR050265">
    <property type="entry name" value="Fe/Mn_Superoxide_Dismutase"/>
</dbReference>
<feature type="region of interest" description="Disordered" evidence="7">
    <location>
        <begin position="213"/>
        <end position="246"/>
    </location>
</feature>
<dbReference type="InterPro" id="IPR001189">
    <property type="entry name" value="Mn/Fe_SOD"/>
</dbReference>
<evidence type="ECO:0000256" key="2">
    <source>
        <dbReference type="ARBA" id="ARBA00012682"/>
    </source>
</evidence>
<keyword evidence="5" id="KW-0560">Oxidoreductase</keyword>
<evidence type="ECO:0000256" key="4">
    <source>
        <dbReference type="ARBA" id="ARBA00022862"/>
    </source>
</evidence>
<dbReference type="AlphaFoldDB" id="A0A2I1CYV5"/>
<dbReference type="InterPro" id="IPR036314">
    <property type="entry name" value="SOD_C_sf"/>
</dbReference>
<dbReference type="InterPro" id="IPR019832">
    <property type="entry name" value="Mn/Fe_SOD_C"/>
</dbReference>
<feature type="domain" description="Manganese/iron superoxide dismutase N-terminal" evidence="8">
    <location>
        <begin position="38"/>
        <end position="117"/>
    </location>
</feature>
<dbReference type="SUPFAM" id="SSF54719">
    <property type="entry name" value="Fe,Mn superoxide dismutase (SOD), C-terminal domain"/>
    <property type="match status" value="1"/>
</dbReference>